<accession>A0A0Q2Q697</accession>
<evidence type="ECO:0000256" key="5">
    <source>
        <dbReference type="ARBA" id="ARBA00023098"/>
    </source>
</evidence>
<feature type="transmembrane region" description="Helical" evidence="7">
    <location>
        <begin position="84"/>
        <end position="101"/>
    </location>
</feature>
<evidence type="ECO:0000313" key="10">
    <source>
        <dbReference type="Proteomes" id="UP000051677"/>
    </source>
</evidence>
<dbReference type="PANTHER" id="PTHR21624:SF1">
    <property type="entry name" value="ALKYLGLYCEROL MONOOXYGENASE"/>
    <property type="match status" value="1"/>
</dbReference>
<keyword evidence="3 7" id="KW-1133">Transmembrane helix</keyword>
<sequence>MDLTLTLLLWTIPAFILLSIVEWIDDRADTEKATETFSTRDTVGNWMTYLFNTAVRMFGHYFLPFSTIIVASALTPVHLSPRHWWVWLACLVVTDFCYYWAHRGDHRIRLLWSAHSVHHSSTYYNISTNLRLPWFHPVAYTIRSLAWLPAALLGFPVWMIFLLNTVGLLFQIPFHTERIGKLWRPFEFIFNSPSHHRVHHGSNQPYLDKNYGGMFIIWDRMFGTHAEEVEQVRFGLTHEVTTQNPLKFNYYETAAMVRDVAKARTWRARVGYVFGPPGWSDSRAADAETTVSA</sequence>
<comment type="subcellular location">
    <subcellularLocation>
        <location evidence="1">Endomembrane system</location>
        <topology evidence="1">Multi-pass membrane protein</topology>
    </subcellularLocation>
</comment>
<feature type="transmembrane region" description="Helical" evidence="7">
    <location>
        <begin position="58"/>
        <end position="78"/>
    </location>
</feature>
<reference evidence="9 10" key="1">
    <citation type="submission" date="2015-10" db="EMBL/GenBank/DDBJ databases">
        <title>Mycobacterium gordonae draft genome assembly.</title>
        <authorList>
            <person name="Ustinova V."/>
            <person name="Smirnova T."/>
            <person name="Blagodatskikh K."/>
            <person name="Varlamov D."/>
            <person name="Larionova E."/>
            <person name="Chernousova L."/>
        </authorList>
    </citation>
    <scope>NUCLEOTIDE SEQUENCE [LARGE SCALE GENOMIC DNA]</scope>
    <source>
        <strain evidence="9 10">CTRI 14-8773</strain>
    </source>
</reference>
<evidence type="ECO:0000256" key="3">
    <source>
        <dbReference type="ARBA" id="ARBA00022989"/>
    </source>
</evidence>
<keyword evidence="4" id="KW-0560">Oxidoreductase</keyword>
<dbReference type="InterPro" id="IPR006694">
    <property type="entry name" value="Fatty_acid_hydroxylase"/>
</dbReference>
<evidence type="ECO:0000256" key="6">
    <source>
        <dbReference type="ARBA" id="ARBA00023136"/>
    </source>
</evidence>
<organism evidence="9 10">
    <name type="scientific">Mycobacterium gordonae</name>
    <dbReference type="NCBI Taxonomy" id="1778"/>
    <lineage>
        <taxon>Bacteria</taxon>
        <taxon>Bacillati</taxon>
        <taxon>Actinomycetota</taxon>
        <taxon>Actinomycetes</taxon>
        <taxon>Mycobacteriales</taxon>
        <taxon>Mycobacteriaceae</taxon>
        <taxon>Mycobacterium</taxon>
    </lineage>
</organism>
<dbReference type="RefSeq" id="WP_055581380.1">
    <property type="nucleotide sequence ID" value="NZ_LKTM01000372.1"/>
</dbReference>
<dbReference type="OrthoDB" id="9770329at2"/>
<feature type="domain" description="Fatty acid hydroxylase" evidence="8">
    <location>
        <begin position="87"/>
        <end position="224"/>
    </location>
</feature>
<evidence type="ECO:0000256" key="4">
    <source>
        <dbReference type="ARBA" id="ARBA00023002"/>
    </source>
</evidence>
<dbReference type="InterPro" id="IPR051689">
    <property type="entry name" value="Sterol_desaturase/TMEM195"/>
</dbReference>
<keyword evidence="5" id="KW-0443">Lipid metabolism</keyword>
<dbReference type="GO" id="GO:0050479">
    <property type="term" value="F:glyceryl-ether monooxygenase activity"/>
    <property type="evidence" value="ECO:0007669"/>
    <property type="project" value="TreeGrafter"/>
</dbReference>
<keyword evidence="2 7" id="KW-0812">Transmembrane</keyword>
<gene>
    <name evidence="9" type="ORF">AO501_24880</name>
</gene>
<evidence type="ECO:0000256" key="1">
    <source>
        <dbReference type="ARBA" id="ARBA00004127"/>
    </source>
</evidence>
<comment type="caution">
    <text evidence="9">The sequence shown here is derived from an EMBL/GenBank/DDBJ whole genome shotgun (WGS) entry which is preliminary data.</text>
</comment>
<dbReference type="Pfam" id="PF04116">
    <property type="entry name" value="FA_hydroxylase"/>
    <property type="match status" value="1"/>
</dbReference>
<evidence type="ECO:0000256" key="2">
    <source>
        <dbReference type="ARBA" id="ARBA00022692"/>
    </source>
</evidence>
<feature type="transmembrane region" description="Helical" evidence="7">
    <location>
        <begin position="6"/>
        <end position="24"/>
    </location>
</feature>
<evidence type="ECO:0000259" key="8">
    <source>
        <dbReference type="Pfam" id="PF04116"/>
    </source>
</evidence>
<keyword evidence="6 7" id="KW-0472">Membrane</keyword>
<evidence type="ECO:0000313" key="9">
    <source>
        <dbReference type="EMBL" id="KQH75525.1"/>
    </source>
</evidence>
<protein>
    <submittedName>
        <fullName evidence="9">C-5 sterol desaturase</fullName>
    </submittedName>
</protein>
<dbReference type="GO" id="GO:0005506">
    <property type="term" value="F:iron ion binding"/>
    <property type="evidence" value="ECO:0007669"/>
    <property type="project" value="InterPro"/>
</dbReference>
<proteinExistence type="predicted"/>
<dbReference type="GO" id="GO:0008610">
    <property type="term" value="P:lipid biosynthetic process"/>
    <property type="evidence" value="ECO:0007669"/>
    <property type="project" value="InterPro"/>
</dbReference>
<dbReference type="AlphaFoldDB" id="A0A0Q2Q697"/>
<evidence type="ECO:0000256" key="7">
    <source>
        <dbReference type="SAM" id="Phobius"/>
    </source>
</evidence>
<feature type="transmembrane region" description="Helical" evidence="7">
    <location>
        <begin position="146"/>
        <end position="170"/>
    </location>
</feature>
<dbReference type="PANTHER" id="PTHR21624">
    <property type="entry name" value="STEROL DESATURASE-RELATED PROTEIN"/>
    <property type="match status" value="1"/>
</dbReference>
<name>A0A0Q2Q697_MYCGO</name>
<dbReference type="Proteomes" id="UP000051677">
    <property type="component" value="Unassembled WGS sequence"/>
</dbReference>
<dbReference type="EMBL" id="LKTM01000372">
    <property type="protein sequence ID" value="KQH75525.1"/>
    <property type="molecule type" value="Genomic_DNA"/>
</dbReference>
<dbReference type="GO" id="GO:0016020">
    <property type="term" value="C:membrane"/>
    <property type="evidence" value="ECO:0007669"/>
    <property type="project" value="GOC"/>
</dbReference>
<dbReference type="GO" id="GO:0012505">
    <property type="term" value="C:endomembrane system"/>
    <property type="evidence" value="ECO:0007669"/>
    <property type="project" value="UniProtKB-SubCell"/>
</dbReference>
<dbReference type="GO" id="GO:0006643">
    <property type="term" value="P:membrane lipid metabolic process"/>
    <property type="evidence" value="ECO:0007669"/>
    <property type="project" value="TreeGrafter"/>
</dbReference>